<dbReference type="KEGG" id="aag:5570344"/>
<reference evidence="1" key="3">
    <citation type="submission" date="2012-09" db="EMBL/GenBank/DDBJ databases">
        <authorList>
            <consortium name="VectorBase"/>
        </authorList>
    </citation>
    <scope>NUCLEOTIDE SEQUENCE</scope>
    <source>
        <strain evidence="1">Liverpool</strain>
    </source>
</reference>
<evidence type="ECO:0000313" key="1">
    <source>
        <dbReference type="EMBL" id="EAT47521.1"/>
    </source>
</evidence>
<sequence>MDQAKVEYELQHFNFCSEDIIAENQLLVKSLIQQTLISFTDEFIAKHKMSAEEAMEMRSHCYPAASEMFAECGPKLEELSELYRRTFNIPDNILLPSDLMHRKGYTADQVESLQSVANGLERQIRQDGVFLSMLEEEIKLHERLDSCVESGEQLMELAERYRQMEIVPAEDCAVVQDLADFMKNVMQM</sequence>
<protein>
    <submittedName>
        <fullName evidence="1">AAEL001366-PA</fullName>
    </submittedName>
</protein>
<reference evidence="1" key="1">
    <citation type="submission" date="2005-10" db="EMBL/GenBank/DDBJ databases">
        <authorList>
            <person name="Loftus B.J."/>
            <person name="Nene V.M."/>
            <person name="Hannick L.I."/>
            <person name="Bidwell S."/>
            <person name="Haas B."/>
            <person name="Amedeo P."/>
            <person name="Orvis J."/>
            <person name="Wortman J.R."/>
            <person name="White O.R."/>
            <person name="Salzberg S."/>
            <person name="Shumway M."/>
            <person name="Koo H."/>
            <person name="Zhao Y."/>
            <person name="Holmes M."/>
            <person name="Miller J."/>
            <person name="Schatz M."/>
            <person name="Pop M."/>
            <person name="Pai G."/>
            <person name="Utterback T."/>
            <person name="Rogers Y.-H."/>
            <person name="Kravitz S."/>
            <person name="Fraser C.M."/>
        </authorList>
    </citation>
    <scope>NUCLEOTIDE SEQUENCE</scope>
    <source>
        <strain evidence="1">Liverpool</strain>
    </source>
</reference>
<dbReference type="Proteomes" id="UP000682892">
    <property type="component" value="Unassembled WGS sequence"/>
</dbReference>
<accession>A0A1S4EYK5</accession>
<name>A0A1S4EYK5_AEDAE</name>
<dbReference type="EMBL" id="CH477216">
    <property type="protein sequence ID" value="EAT47521.1"/>
    <property type="molecule type" value="Genomic_DNA"/>
</dbReference>
<reference evidence="1" key="2">
    <citation type="journal article" date="2007" name="Science">
        <title>Genome sequence of Aedes aegypti, a major arbovirus vector.</title>
        <authorList>
            <person name="Nene V."/>
            <person name="Wortman J.R."/>
            <person name="Lawson D."/>
            <person name="Haas B."/>
            <person name="Kodira C."/>
            <person name="Tu Z.J."/>
            <person name="Loftus B."/>
            <person name="Xi Z."/>
            <person name="Megy K."/>
            <person name="Grabherr M."/>
            <person name="Ren Q."/>
            <person name="Zdobnov E.M."/>
            <person name="Lobo N.F."/>
            <person name="Campbell K.S."/>
            <person name="Brown S.E."/>
            <person name="Bonaldo M.F."/>
            <person name="Zhu J."/>
            <person name="Sinkins S.P."/>
            <person name="Hogenkamp D.G."/>
            <person name="Amedeo P."/>
            <person name="Arensburger P."/>
            <person name="Atkinson P.W."/>
            <person name="Bidwell S."/>
            <person name="Biedler J."/>
            <person name="Birney E."/>
            <person name="Bruggner R.V."/>
            <person name="Costas J."/>
            <person name="Coy M.R."/>
            <person name="Crabtree J."/>
            <person name="Crawford M."/>
            <person name="Debruyn B."/>
            <person name="Decaprio D."/>
            <person name="Eiglmeier K."/>
            <person name="Eisenstadt E."/>
            <person name="El-Dorry H."/>
            <person name="Gelbart W.M."/>
            <person name="Gomes S.L."/>
            <person name="Hammond M."/>
            <person name="Hannick L.I."/>
            <person name="Hogan J.R."/>
            <person name="Holmes M.H."/>
            <person name="Jaffe D."/>
            <person name="Johnston J.S."/>
            <person name="Kennedy R.C."/>
            <person name="Koo H."/>
            <person name="Kravitz S."/>
            <person name="Kriventseva E.V."/>
            <person name="Kulp D."/>
            <person name="Labutti K."/>
            <person name="Lee E."/>
            <person name="Li S."/>
            <person name="Lovin D.D."/>
            <person name="Mao C."/>
            <person name="Mauceli E."/>
            <person name="Menck C.F."/>
            <person name="Miller J.R."/>
            <person name="Montgomery P."/>
            <person name="Mori A."/>
            <person name="Nascimento A.L."/>
            <person name="Naveira H.F."/>
            <person name="Nusbaum C."/>
            <person name="O'leary S."/>
            <person name="Orvis J."/>
            <person name="Pertea M."/>
            <person name="Quesneville H."/>
            <person name="Reidenbach K.R."/>
            <person name="Rogers Y.H."/>
            <person name="Roth C.W."/>
            <person name="Schneider J.R."/>
            <person name="Schatz M."/>
            <person name="Shumway M."/>
            <person name="Stanke M."/>
            <person name="Stinson E.O."/>
            <person name="Tubio J.M."/>
            <person name="Vanzee J.P."/>
            <person name="Verjovski-Almeida S."/>
            <person name="Werner D."/>
            <person name="White O."/>
            <person name="Wyder S."/>
            <person name="Zeng Q."/>
            <person name="Zhao Q."/>
            <person name="Zhao Y."/>
            <person name="Hill C.A."/>
            <person name="Raikhel A.S."/>
            <person name="Soares M.B."/>
            <person name="Knudson D.L."/>
            <person name="Lee N.H."/>
            <person name="Galagan J."/>
            <person name="Salzberg S.L."/>
            <person name="Paulsen I.T."/>
            <person name="Dimopoulos G."/>
            <person name="Collins F.H."/>
            <person name="Birren B."/>
            <person name="Fraser-Liggett C.M."/>
            <person name="Severson D.W."/>
        </authorList>
    </citation>
    <scope>NUCLEOTIDE SEQUENCE [LARGE SCALE GENOMIC DNA]</scope>
    <source>
        <strain evidence="1">Liverpool</strain>
    </source>
</reference>
<dbReference type="OMA" id="KIAVRQM"/>
<proteinExistence type="predicted"/>
<organism evidence="1 2">
    <name type="scientific">Aedes aegypti</name>
    <name type="common">Yellowfever mosquito</name>
    <name type="synonym">Culex aegypti</name>
    <dbReference type="NCBI Taxonomy" id="7159"/>
    <lineage>
        <taxon>Eukaryota</taxon>
        <taxon>Metazoa</taxon>
        <taxon>Ecdysozoa</taxon>
        <taxon>Arthropoda</taxon>
        <taxon>Hexapoda</taxon>
        <taxon>Insecta</taxon>
        <taxon>Pterygota</taxon>
        <taxon>Neoptera</taxon>
        <taxon>Endopterygota</taxon>
        <taxon>Diptera</taxon>
        <taxon>Nematocera</taxon>
        <taxon>Culicoidea</taxon>
        <taxon>Culicidae</taxon>
        <taxon>Culicinae</taxon>
        <taxon>Aedini</taxon>
        <taxon>Aedes</taxon>
        <taxon>Stegomyia</taxon>
    </lineage>
</organism>
<gene>
    <name evidence="1" type="ORF">AaeL_AAEL001366</name>
</gene>
<evidence type="ECO:0000313" key="2">
    <source>
        <dbReference type="Proteomes" id="UP000682892"/>
    </source>
</evidence>
<dbReference type="OrthoDB" id="1884855at2759"/>
<dbReference type="AlphaFoldDB" id="A0A1S4EYK5"/>